<dbReference type="STRING" id="354355.SAMN05660816_01918"/>
<dbReference type="Pfam" id="PF11138">
    <property type="entry name" value="DUF2911"/>
    <property type="match status" value="1"/>
</dbReference>
<evidence type="ECO:0000256" key="1">
    <source>
        <dbReference type="SAM" id="SignalP"/>
    </source>
</evidence>
<dbReference type="Proteomes" id="UP000192610">
    <property type="component" value="Unassembled WGS sequence"/>
</dbReference>
<evidence type="ECO:0000313" key="3">
    <source>
        <dbReference type="Proteomes" id="UP000192610"/>
    </source>
</evidence>
<keyword evidence="1" id="KW-0732">Signal</keyword>
<dbReference type="EMBL" id="LVXG01000003">
    <property type="protein sequence ID" value="OQP54642.1"/>
    <property type="molecule type" value="Genomic_DNA"/>
</dbReference>
<dbReference type="OrthoDB" id="9808374at2"/>
<feature type="chain" id="PRO_5010712436" description="Asparagine synthetase B" evidence="1">
    <location>
        <begin position="20"/>
        <end position="170"/>
    </location>
</feature>
<accession>A0A1V9F8Q5</accession>
<dbReference type="RefSeq" id="WP_081197476.1">
    <property type="nucleotide sequence ID" value="NZ_FOCZ01000003.1"/>
</dbReference>
<gene>
    <name evidence="2" type="ORF">A4H97_22015</name>
</gene>
<dbReference type="AlphaFoldDB" id="A0A1V9F8Q5"/>
<comment type="caution">
    <text evidence="2">The sequence shown here is derived from an EMBL/GenBank/DDBJ whole genome shotgun (WGS) entry which is preliminary data.</text>
</comment>
<name>A0A1V9F8Q5_9BACT</name>
<dbReference type="InterPro" id="IPR021314">
    <property type="entry name" value="DUF2911"/>
</dbReference>
<protein>
    <recommendedName>
        <fullName evidence="4">Asparagine synthetase B</fullName>
    </recommendedName>
</protein>
<reference evidence="3" key="1">
    <citation type="submission" date="2016-04" db="EMBL/GenBank/DDBJ databases">
        <authorList>
            <person name="Chen L."/>
            <person name="Zhuang W."/>
            <person name="Wang G."/>
        </authorList>
    </citation>
    <scope>NUCLEOTIDE SEQUENCE [LARGE SCALE GENOMIC DNA]</scope>
    <source>
        <strain evidence="3">17621</strain>
    </source>
</reference>
<sequence>MKKLLLLSAIALVAIGVQAQQGDKSQRPSPPAKVSETISSGAVVSIDYSQPAVKGREIGKEIAPYGQVWRTGANEATVFEVSKDVKVEGKSLPAGKYGLYSIPGKDEWVIIFNKTWKQWGTNYKEGDDALRVNVKPGKAPGFTERMTFTVNKSGKVSLLWGNDEVDFKVQ</sequence>
<organism evidence="2 3">
    <name type="scientific">Niastella yeongjuensis</name>
    <dbReference type="NCBI Taxonomy" id="354355"/>
    <lineage>
        <taxon>Bacteria</taxon>
        <taxon>Pseudomonadati</taxon>
        <taxon>Bacteroidota</taxon>
        <taxon>Chitinophagia</taxon>
        <taxon>Chitinophagales</taxon>
        <taxon>Chitinophagaceae</taxon>
        <taxon>Niastella</taxon>
    </lineage>
</organism>
<feature type="signal peptide" evidence="1">
    <location>
        <begin position="1"/>
        <end position="19"/>
    </location>
</feature>
<keyword evidence="3" id="KW-1185">Reference proteome</keyword>
<proteinExistence type="predicted"/>
<evidence type="ECO:0008006" key="4">
    <source>
        <dbReference type="Google" id="ProtNLM"/>
    </source>
</evidence>
<evidence type="ECO:0000313" key="2">
    <source>
        <dbReference type="EMBL" id="OQP54642.1"/>
    </source>
</evidence>